<keyword evidence="1" id="KW-0433">Leucine-rich repeat</keyword>
<evidence type="ECO:0000313" key="6">
    <source>
        <dbReference type="EnsemblMetazoa" id="HelroP190363"/>
    </source>
</evidence>
<dbReference type="STRING" id="6412.T1FRX5"/>
<dbReference type="SMART" id="SM00033">
    <property type="entry name" value="CH"/>
    <property type="match status" value="1"/>
</dbReference>
<dbReference type="SUPFAM" id="SSF47576">
    <property type="entry name" value="Calponin-homology domain, CH-domain"/>
    <property type="match status" value="1"/>
</dbReference>
<dbReference type="EnsemblMetazoa" id="HelroT190363">
    <property type="protein sequence ID" value="HelroP190363"/>
    <property type="gene ID" value="HelroG190363"/>
</dbReference>
<dbReference type="KEGG" id="hro:HELRODRAFT_190363"/>
<dbReference type="InParanoid" id="T1FRX5"/>
<dbReference type="EMBL" id="AMQM01002862">
    <property type="status" value="NOT_ANNOTATED_CDS"/>
    <property type="molecule type" value="Genomic_DNA"/>
</dbReference>
<feature type="compositionally biased region" description="Low complexity" evidence="3">
    <location>
        <begin position="432"/>
        <end position="448"/>
    </location>
</feature>
<gene>
    <name evidence="6" type="primary">20211572</name>
    <name evidence="5" type="ORF">HELRODRAFT_190363</name>
</gene>
<dbReference type="InterPro" id="IPR036872">
    <property type="entry name" value="CH_dom_sf"/>
</dbReference>
<feature type="region of interest" description="Disordered" evidence="3">
    <location>
        <begin position="719"/>
        <end position="771"/>
    </location>
</feature>
<feature type="compositionally biased region" description="Low complexity" evidence="3">
    <location>
        <begin position="630"/>
        <end position="650"/>
    </location>
</feature>
<evidence type="ECO:0000256" key="1">
    <source>
        <dbReference type="ARBA" id="ARBA00022614"/>
    </source>
</evidence>
<feature type="compositionally biased region" description="Basic and acidic residues" evidence="3">
    <location>
        <begin position="528"/>
        <end position="545"/>
    </location>
</feature>
<dbReference type="eggNOG" id="KOG0532">
    <property type="taxonomic scope" value="Eukaryota"/>
</dbReference>
<reference evidence="6" key="3">
    <citation type="submission" date="2015-06" db="UniProtKB">
        <authorList>
            <consortium name="EnsemblMetazoa"/>
        </authorList>
    </citation>
    <scope>IDENTIFICATION</scope>
</reference>
<keyword evidence="7" id="KW-1185">Reference proteome</keyword>
<feature type="compositionally biased region" description="Low complexity" evidence="3">
    <location>
        <begin position="719"/>
        <end position="740"/>
    </location>
</feature>
<keyword evidence="2" id="KW-0677">Repeat</keyword>
<sequence>MYLLCQTKYILQQSSKCSTKKNISLKNSVLKNKEHIDRVCTLVKVIRTSLSFLITWLCRVKFGKISYSREKSWARAGSLCSHPVKMLETGFMRNIEKIFEESQFTGELILTGRKLKHFPRNSSRFDLIDLCKAELSHNLFSDVPAEVCSFISLEFLNLSHNSIKSLPFAITDLKELVELNISNNQLSSLPGCICEQLHHLQILILSGNKLSSIPDEIGQLLKLSLLDVSNNELTQLPNQIGDLCSLKDLNLRRNMLIELPICLSRLMLQKLDISCNRIAHIPCDFRKVTTLEVIKLEGNPFVSPPAQLCLRGLVHIMKFLNKEATKHESRSSIAVGGSLHRRMKRSSSFSTTIDRSKSYNIGNTSSLFYNNVINNTSTNYTGNHVNIYNNISSNNNHNNLNSMTNPSTSFKSSMADYYERSKSLKGDRRNIDSNNNNSNNIGKKTTNNSTSISAYENIMNNNNISPSLTPTVAAVATTTTTTASKSNKLASQASAASHQLEVWLTGLQHSQQRQNNNNSSSNNNNLLRSDKPNLLDARNKHPDNDAISKELQRQKAEYESKKKKVELLKQKLDTAKNDAERNIILQHYLNEVNSINNNLTINGSSSGSSTTKSVTTDCLVNGSSAEDKQSASTVFSPSSASSSSSTSLPSYPNGWPSSNANTLPRCGSGREAVEQAKPKSKLQNFKVPVLRKSTAGAPGITQNSSEDNARVNGAATNSITSNLKTNSSSNNSNQSKTSANRLNGLTSSGPNNVNAGSKQDAAGSKSRDVMNDKEKAQVEKMRKSMETLLKTNLPFETLESSLKDGVILCHLINVVRPRAVPCIHVTSHTAPVLSAPKVRRNVDNFLQACRKFGVDQSHICAASSVTDDFNIVAIATTVNALISSSSSSPSAKPTVL</sequence>
<dbReference type="InterPro" id="IPR025875">
    <property type="entry name" value="Leu-rich_rpt_4"/>
</dbReference>
<feature type="region of interest" description="Disordered" evidence="3">
    <location>
        <begin position="623"/>
        <end position="690"/>
    </location>
</feature>
<protein>
    <recommendedName>
        <fullName evidence="4">Calponin-homology (CH) domain-containing protein</fullName>
    </recommendedName>
</protein>
<evidence type="ECO:0000259" key="4">
    <source>
        <dbReference type="PROSITE" id="PS50021"/>
    </source>
</evidence>
<feature type="region of interest" description="Disordered" evidence="3">
    <location>
        <begin position="510"/>
        <end position="545"/>
    </location>
</feature>
<feature type="compositionally biased region" description="Low complexity" evidence="3">
    <location>
        <begin position="510"/>
        <end position="527"/>
    </location>
</feature>
<dbReference type="SUPFAM" id="SSF52058">
    <property type="entry name" value="L domain-like"/>
    <property type="match status" value="1"/>
</dbReference>
<feature type="domain" description="Calponin-homology (CH)" evidence="4">
    <location>
        <begin position="775"/>
        <end position="886"/>
    </location>
</feature>
<dbReference type="Pfam" id="PF12799">
    <property type="entry name" value="LRR_4"/>
    <property type="match status" value="1"/>
</dbReference>
<dbReference type="Gene3D" id="3.80.10.10">
    <property type="entry name" value="Ribonuclease Inhibitor"/>
    <property type="match status" value="1"/>
</dbReference>
<dbReference type="Pfam" id="PF00307">
    <property type="entry name" value="CH"/>
    <property type="match status" value="1"/>
</dbReference>
<dbReference type="PANTHER" id="PTHR48051:SF21">
    <property type="entry name" value="CALPONIN-HOMOLOGY (CH) DOMAIN-CONTAINING PROTEIN"/>
    <property type="match status" value="1"/>
</dbReference>
<dbReference type="SMART" id="SM00364">
    <property type="entry name" value="LRR_BAC"/>
    <property type="match status" value="5"/>
</dbReference>
<dbReference type="SMART" id="SM00369">
    <property type="entry name" value="LRR_TYP"/>
    <property type="match status" value="5"/>
</dbReference>
<dbReference type="InterPro" id="IPR001611">
    <property type="entry name" value="Leu-rich_rpt"/>
</dbReference>
<dbReference type="InterPro" id="IPR032675">
    <property type="entry name" value="LRR_dom_sf"/>
</dbReference>
<accession>T1FRX5</accession>
<proteinExistence type="predicted"/>
<organism evidence="6 7">
    <name type="scientific">Helobdella robusta</name>
    <name type="common">Californian leech</name>
    <dbReference type="NCBI Taxonomy" id="6412"/>
    <lineage>
        <taxon>Eukaryota</taxon>
        <taxon>Metazoa</taxon>
        <taxon>Spiralia</taxon>
        <taxon>Lophotrochozoa</taxon>
        <taxon>Annelida</taxon>
        <taxon>Clitellata</taxon>
        <taxon>Hirudinea</taxon>
        <taxon>Rhynchobdellida</taxon>
        <taxon>Glossiphoniidae</taxon>
        <taxon>Helobdella</taxon>
    </lineage>
</organism>
<reference evidence="5 7" key="2">
    <citation type="journal article" date="2013" name="Nature">
        <title>Insights into bilaterian evolution from three spiralian genomes.</title>
        <authorList>
            <person name="Simakov O."/>
            <person name="Marletaz F."/>
            <person name="Cho S.J."/>
            <person name="Edsinger-Gonzales E."/>
            <person name="Havlak P."/>
            <person name="Hellsten U."/>
            <person name="Kuo D.H."/>
            <person name="Larsson T."/>
            <person name="Lv J."/>
            <person name="Arendt D."/>
            <person name="Savage R."/>
            <person name="Osoegawa K."/>
            <person name="de Jong P."/>
            <person name="Grimwood J."/>
            <person name="Chapman J.A."/>
            <person name="Shapiro H."/>
            <person name="Aerts A."/>
            <person name="Otillar R.P."/>
            <person name="Terry A.Y."/>
            <person name="Boore J.L."/>
            <person name="Grigoriev I.V."/>
            <person name="Lindberg D.R."/>
            <person name="Seaver E.C."/>
            <person name="Weisblat D.A."/>
            <person name="Putnam N.H."/>
            <person name="Rokhsar D.S."/>
        </authorList>
    </citation>
    <scope>NUCLEOTIDE SEQUENCE</scope>
</reference>
<dbReference type="Pfam" id="PF13855">
    <property type="entry name" value="LRR_8"/>
    <property type="match status" value="1"/>
</dbReference>
<dbReference type="PANTHER" id="PTHR48051">
    <property type="match status" value="1"/>
</dbReference>
<dbReference type="EMBL" id="KB095905">
    <property type="protein sequence ID" value="ESO10050.1"/>
    <property type="molecule type" value="Genomic_DNA"/>
</dbReference>
<dbReference type="OrthoDB" id="20529at2759"/>
<feature type="compositionally biased region" description="Basic and acidic residues" evidence="3">
    <location>
        <begin position="422"/>
        <end position="431"/>
    </location>
</feature>
<feature type="compositionally biased region" description="Polar residues" evidence="3">
    <location>
        <begin position="741"/>
        <end position="757"/>
    </location>
</feature>
<dbReference type="Proteomes" id="UP000015101">
    <property type="component" value="Unassembled WGS sequence"/>
</dbReference>
<name>T1FRX5_HELRO</name>
<dbReference type="InterPro" id="IPR001715">
    <property type="entry name" value="CH_dom"/>
</dbReference>
<dbReference type="Gene3D" id="1.10.418.10">
    <property type="entry name" value="Calponin-like domain"/>
    <property type="match status" value="1"/>
</dbReference>
<dbReference type="InterPro" id="IPR003591">
    <property type="entry name" value="Leu-rich_rpt_typical-subtyp"/>
</dbReference>
<dbReference type="InterPro" id="IPR050216">
    <property type="entry name" value="LRR_domain-containing"/>
</dbReference>
<dbReference type="CTD" id="20211572"/>
<reference evidence="7" key="1">
    <citation type="submission" date="2012-12" db="EMBL/GenBank/DDBJ databases">
        <authorList>
            <person name="Hellsten U."/>
            <person name="Grimwood J."/>
            <person name="Chapman J.A."/>
            <person name="Shapiro H."/>
            <person name="Aerts A."/>
            <person name="Otillar R.P."/>
            <person name="Terry A.Y."/>
            <person name="Boore J.L."/>
            <person name="Simakov O."/>
            <person name="Marletaz F."/>
            <person name="Cho S.-J."/>
            <person name="Edsinger-Gonzales E."/>
            <person name="Havlak P."/>
            <person name="Kuo D.-H."/>
            <person name="Larsson T."/>
            <person name="Lv J."/>
            <person name="Arendt D."/>
            <person name="Savage R."/>
            <person name="Osoegawa K."/>
            <person name="de Jong P."/>
            <person name="Lindberg D.R."/>
            <person name="Seaver E.C."/>
            <person name="Weisblat D.A."/>
            <person name="Putnam N.H."/>
            <person name="Grigoriev I.V."/>
            <person name="Rokhsar D.S."/>
        </authorList>
    </citation>
    <scope>NUCLEOTIDE SEQUENCE</scope>
</reference>
<dbReference type="CDD" id="cd21205">
    <property type="entry name" value="CH_LRCH"/>
    <property type="match status" value="1"/>
</dbReference>
<dbReference type="OMA" id="CMLYSWI"/>
<feature type="region of interest" description="Disordered" evidence="3">
    <location>
        <begin position="422"/>
        <end position="448"/>
    </location>
</feature>
<evidence type="ECO:0000313" key="7">
    <source>
        <dbReference type="Proteomes" id="UP000015101"/>
    </source>
</evidence>
<evidence type="ECO:0000313" key="5">
    <source>
        <dbReference type="EMBL" id="ESO10050.1"/>
    </source>
</evidence>
<dbReference type="HOGENOM" id="CLU_008231_1_0_1"/>
<dbReference type="GeneID" id="20211572"/>
<dbReference type="FunCoup" id="T1FRX5">
    <property type="interactions" value="669"/>
</dbReference>
<dbReference type="RefSeq" id="XP_009011864.1">
    <property type="nucleotide sequence ID" value="XM_009013616.1"/>
</dbReference>
<dbReference type="AlphaFoldDB" id="T1FRX5"/>
<dbReference type="PROSITE" id="PS50021">
    <property type="entry name" value="CH"/>
    <property type="match status" value="1"/>
</dbReference>
<evidence type="ECO:0000256" key="3">
    <source>
        <dbReference type="SAM" id="MobiDB-lite"/>
    </source>
</evidence>
<dbReference type="GO" id="GO:0005737">
    <property type="term" value="C:cytoplasm"/>
    <property type="evidence" value="ECO:0000318"/>
    <property type="project" value="GO_Central"/>
</dbReference>
<dbReference type="PROSITE" id="PS51450">
    <property type="entry name" value="LRR"/>
    <property type="match status" value="3"/>
</dbReference>
<evidence type="ECO:0000256" key="2">
    <source>
        <dbReference type="ARBA" id="ARBA00022737"/>
    </source>
</evidence>